<gene>
    <name evidence="1" type="ORF">LG35_07325</name>
</gene>
<sequence length="476" mass="52918">MVASLGLLLTACGGDKEAGGVTVIGEPTVSIEFVGTPGVSDVTVKFVPTEETAKFNYAIGSEQDRENFENGDIVGMQTETSNQEITHTWNELEAGEYYVVYAMAYDEDGAAGPVSAHGFKTASSDFVVETYYIGDNSAAFRITNTNDYYTYKYALGTAADKEAFLNDELASIKTQSEVFDWAENYFDLEPATEYVFYCVGQDRSGRDTQLFEIPFTTYAEGSDEIPNFVYTEGAKDFYMQNYTVTPNALCKQLVLYQQTEGAADGTIFGVNNWKGLTLEMFDSWKDINIGAVMTGTYITSATNEELKAEATTTDLELENPLDVYVIAYDEMYKPFLVKKYANSTPAFNANAALPDASDFTITVTDVTMEGFNITIDYTSDNTRAYFYDIVSGDYWDNQIEHDMATLKNEMITTYLNLGWCYNRKSIENNYVINPSIPDFVAGAKFYIGVLAMNENGPIEGGWAEEVALSEPFYLPE</sequence>
<comment type="caution">
    <text evidence="1">The sequence shown here is derived from an EMBL/GenBank/DDBJ whole genome shotgun (WGS) entry which is preliminary data.</text>
</comment>
<evidence type="ECO:0000313" key="1">
    <source>
        <dbReference type="EMBL" id="KHE41814.1"/>
    </source>
</evidence>
<evidence type="ECO:0000313" key="2">
    <source>
        <dbReference type="Proteomes" id="UP000030889"/>
    </source>
</evidence>
<dbReference type="EMBL" id="JRGF01000008">
    <property type="protein sequence ID" value="KHE41814.1"/>
    <property type="molecule type" value="Genomic_DNA"/>
</dbReference>
<name>A0ABR4YHS2_9BACT</name>
<keyword evidence="2" id="KW-1185">Reference proteome</keyword>
<dbReference type="Proteomes" id="UP000030889">
    <property type="component" value="Unassembled WGS sequence"/>
</dbReference>
<reference evidence="1 2" key="1">
    <citation type="submission" date="2014-09" db="EMBL/GenBank/DDBJ databases">
        <title>Alistipes sp. 627, sp. nov., a novel member of the family Rikenellaceae isolated from human faeces.</title>
        <authorList>
            <person name="Shkoporov A.N."/>
            <person name="Chaplin A.V."/>
            <person name="Motuzova O.V."/>
            <person name="Kafarskaia L.I."/>
            <person name="Khokhlova E.V."/>
            <person name="Efimov B.A."/>
        </authorList>
    </citation>
    <scope>NUCLEOTIDE SEQUENCE [LARGE SCALE GENOMIC DNA]</scope>
    <source>
        <strain evidence="1 2">627</strain>
    </source>
</reference>
<protein>
    <submittedName>
        <fullName evidence="1">Uncharacterized protein</fullName>
    </submittedName>
</protein>
<organism evidence="1 2">
    <name type="scientific">Alistipes inops</name>
    <dbReference type="NCBI Taxonomy" id="1501391"/>
    <lineage>
        <taxon>Bacteria</taxon>
        <taxon>Pseudomonadati</taxon>
        <taxon>Bacteroidota</taxon>
        <taxon>Bacteroidia</taxon>
        <taxon>Bacteroidales</taxon>
        <taxon>Rikenellaceae</taxon>
        <taxon>Alistipes</taxon>
    </lineage>
</organism>
<accession>A0ABR4YHS2</accession>
<proteinExistence type="predicted"/>